<feature type="transmembrane region" description="Helical" evidence="1">
    <location>
        <begin position="12"/>
        <end position="29"/>
    </location>
</feature>
<protein>
    <recommendedName>
        <fullName evidence="4">Low temperature requirement A protein (LtrA)</fullName>
    </recommendedName>
</protein>
<keyword evidence="1" id="KW-1133">Transmembrane helix</keyword>
<accession>A0ABQ2IM52</accession>
<name>A0ABQ2IM52_9PSEU</name>
<evidence type="ECO:0008006" key="4">
    <source>
        <dbReference type="Google" id="ProtNLM"/>
    </source>
</evidence>
<evidence type="ECO:0000256" key="1">
    <source>
        <dbReference type="SAM" id="Phobius"/>
    </source>
</evidence>
<evidence type="ECO:0000313" key="3">
    <source>
        <dbReference type="Proteomes" id="UP000597656"/>
    </source>
</evidence>
<dbReference type="RefSeq" id="WP_189159278.1">
    <property type="nucleotide sequence ID" value="NZ_BMNC01000015.1"/>
</dbReference>
<feature type="transmembrane region" description="Helical" evidence="1">
    <location>
        <begin position="35"/>
        <end position="54"/>
    </location>
</feature>
<proteinExistence type="predicted"/>
<keyword evidence="3" id="KW-1185">Reference proteome</keyword>
<dbReference type="Proteomes" id="UP000597656">
    <property type="component" value="Unassembled WGS sequence"/>
</dbReference>
<reference evidence="3" key="1">
    <citation type="journal article" date="2019" name="Int. J. Syst. Evol. Microbiol.">
        <title>The Global Catalogue of Microorganisms (GCM) 10K type strain sequencing project: providing services to taxonomists for standard genome sequencing and annotation.</title>
        <authorList>
            <consortium name="The Broad Institute Genomics Platform"/>
            <consortium name="The Broad Institute Genome Sequencing Center for Infectious Disease"/>
            <person name="Wu L."/>
            <person name="Ma J."/>
        </authorList>
    </citation>
    <scope>NUCLEOTIDE SEQUENCE [LARGE SCALE GENOMIC DNA]</scope>
    <source>
        <strain evidence="3">CGMCC 4.7319</strain>
    </source>
</reference>
<gene>
    <name evidence="2" type="ORF">GCM10011609_71320</name>
</gene>
<comment type="caution">
    <text evidence="2">The sequence shown here is derived from an EMBL/GenBank/DDBJ whole genome shotgun (WGS) entry which is preliminary data.</text>
</comment>
<evidence type="ECO:0000313" key="2">
    <source>
        <dbReference type="EMBL" id="GGN19921.1"/>
    </source>
</evidence>
<keyword evidence="1" id="KW-0812">Transmembrane</keyword>
<keyword evidence="1" id="KW-0472">Membrane</keyword>
<sequence>MHPREARDVDPRRLELLAAVFFVVDAVVAVQMSSWWMTAAGTRCVAVASLLLVLRQRIASHSVERNRDDRRYRT</sequence>
<dbReference type="EMBL" id="BMNC01000015">
    <property type="protein sequence ID" value="GGN19921.1"/>
    <property type="molecule type" value="Genomic_DNA"/>
</dbReference>
<organism evidence="2 3">
    <name type="scientific">Lentzea pudingi</name>
    <dbReference type="NCBI Taxonomy" id="1789439"/>
    <lineage>
        <taxon>Bacteria</taxon>
        <taxon>Bacillati</taxon>
        <taxon>Actinomycetota</taxon>
        <taxon>Actinomycetes</taxon>
        <taxon>Pseudonocardiales</taxon>
        <taxon>Pseudonocardiaceae</taxon>
        <taxon>Lentzea</taxon>
    </lineage>
</organism>